<feature type="region of interest" description="Disordered" evidence="1">
    <location>
        <begin position="158"/>
        <end position="190"/>
    </location>
</feature>
<organism evidence="2 3">
    <name type="scientific">Gordonia phage KatherineG</name>
    <dbReference type="NCBI Taxonomy" id="1838070"/>
    <lineage>
        <taxon>Viruses</taxon>
        <taxon>Duplodnaviria</taxon>
        <taxon>Heunggongvirae</taxon>
        <taxon>Uroviricota</taxon>
        <taxon>Caudoviricetes</taxon>
        <taxon>Soupsvirus</taxon>
        <taxon>Soupsvirus soups</taxon>
    </lineage>
</organism>
<evidence type="ECO:0000313" key="3">
    <source>
        <dbReference type="Proteomes" id="UP000201990"/>
    </source>
</evidence>
<dbReference type="RefSeq" id="YP_009269080.1">
    <property type="nucleotide sequence ID" value="NC_030695.1"/>
</dbReference>
<dbReference type="KEGG" id="vg:28378419"/>
<protein>
    <submittedName>
        <fullName evidence="2">DNA binding protein</fullName>
    </submittedName>
</protein>
<evidence type="ECO:0000256" key="1">
    <source>
        <dbReference type="SAM" id="MobiDB-lite"/>
    </source>
</evidence>
<dbReference type="EMBL" id="KU998251">
    <property type="protein sequence ID" value="ANA87193.1"/>
    <property type="molecule type" value="Genomic_DNA"/>
</dbReference>
<dbReference type="Pfam" id="PF25684">
    <property type="entry name" value="Mycobacteriophage_Gp53"/>
    <property type="match status" value="1"/>
</dbReference>
<evidence type="ECO:0000313" key="2">
    <source>
        <dbReference type="EMBL" id="ANA87193.1"/>
    </source>
</evidence>
<dbReference type="Proteomes" id="UP000201990">
    <property type="component" value="Segment"/>
</dbReference>
<feature type="compositionally biased region" description="Polar residues" evidence="1">
    <location>
        <begin position="158"/>
        <end position="169"/>
    </location>
</feature>
<sequence>MEDLRVKVLGEDITKAAKSVAYQWPGIVEAEDIEQGIWEHILARPGAEARLMNSTPTGRYKAIVHFGHQIASQERTDYDHFSGNYRYSVDEVKKALVEFMPEGPGVAGTTTSEIKLDIERSLFKLNDRYFDLVVRRYGEQESIRNGADKEALSQAVTSLTDLMNSSNKQQHADRTDGPGSRPKVTNAQPV</sequence>
<gene>
    <name evidence="2" type="primary">60</name>
    <name evidence="2" type="ORF">PBI_KATHERINEG_60</name>
</gene>
<proteinExistence type="predicted"/>
<dbReference type="InterPro" id="IPR057899">
    <property type="entry name" value="Gp53"/>
</dbReference>
<reference evidence="2 3" key="1">
    <citation type="submission" date="2016-03" db="EMBL/GenBank/DDBJ databases">
        <authorList>
            <person name="Montgomery M.T."/>
            <person name="Guerrero C.A."/>
            <person name="Mavrich T.N."/>
            <person name="Pope W.H."/>
            <person name="Garlena R.A."/>
            <person name="Russell D.A."/>
            <person name="Jacobs-Sera D."/>
            <person name="Hendrix R.W."/>
            <person name="Hatfull G.F."/>
        </authorList>
    </citation>
    <scope>NUCLEOTIDE SEQUENCE [LARGE SCALE GENOMIC DNA]</scope>
</reference>
<dbReference type="GeneID" id="28378419"/>
<name>A0A166YE99_9CAUD</name>
<accession>A0A166YE99</accession>